<reference evidence="1 2" key="1">
    <citation type="journal article" date="2016" name="Sci. Rep.">
        <title>Metabolic traits of an uncultured archaeal lineage -MSBL1- from brine pools of the Red Sea.</title>
        <authorList>
            <person name="Mwirichia R."/>
            <person name="Alam I."/>
            <person name="Rashid M."/>
            <person name="Vinu M."/>
            <person name="Ba-Alawi W."/>
            <person name="Anthony Kamau A."/>
            <person name="Kamanda Ngugi D."/>
            <person name="Goker M."/>
            <person name="Klenk H.P."/>
            <person name="Bajic V."/>
            <person name="Stingl U."/>
        </authorList>
    </citation>
    <scope>NUCLEOTIDE SEQUENCE [LARGE SCALE GENOMIC DNA]</scope>
    <source>
        <strain evidence="1">SCGC-AAA382A03</strain>
    </source>
</reference>
<dbReference type="AlphaFoldDB" id="A0A133VF19"/>
<evidence type="ECO:0000313" key="1">
    <source>
        <dbReference type="EMBL" id="KXB05017.1"/>
    </source>
</evidence>
<dbReference type="Proteomes" id="UP000070549">
    <property type="component" value="Unassembled WGS sequence"/>
</dbReference>
<accession>A0A133VF19</accession>
<comment type="caution">
    <text evidence="1">The sequence shown here is derived from an EMBL/GenBank/DDBJ whole genome shotgun (WGS) entry which is preliminary data.</text>
</comment>
<sequence length="74" mass="8290">MKASEVKPGMRNINLILKVKEIEDPHTFENENGKGKVATAICEDDSGKVKVSLWNDEIEKVSVDDKIKIEKGYS</sequence>
<gene>
    <name evidence="1" type="ORF">AKJ49_01480</name>
</gene>
<proteinExistence type="predicted"/>
<dbReference type="Gene3D" id="2.40.50.140">
    <property type="entry name" value="Nucleic acid-binding proteins"/>
    <property type="match status" value="1"/>
</dbReference>
<name>A0A133VF19_9EURY</name>
<keyword evidence="2" id="KW-1185">Reference proteome</keyword>
<feature type="non-terminal residue" evidence="1">
    <location>
        <position position="74"/>
    </location>
</feature>
<protein>
    <recommendedName>
        <fullName evidence="3">OB domain-containing protein</fullName>
    </recommendedName>
</protein>
<dbReference type="InterPro" id="IPR012340">
    <property type="entry name" value="NA-bd_OB-fold"/>
</dbReference>
<dbReference type="SUPFAM" id="SSF50249">
    <property type="entry name" value="Nucleic acid-binding proteins"/>
    <property type="match status" value="1"/>
</dbReference>
<evidence type="ECO:0008006" key="3">
    <source>
        <dbReference type="Google" id="ProtNLM"/>
    </source>
</evidence>
<evidence type="ECO:0000313" key="2">
    <source>
        <dbReference type="Proteomes" id="UP000070549"/>
    </source>
</evidence>
<dbReference type="EMBL" id="LHYC01000037">
    <property type="protein sequence ID" value="KXB05017.1"/>
    <property type="molecule type" value="Genomic_DNA"/>
</dbReference>
<organism evidence="1 2">
    <name type="scientific">candidate division MSBL1 archaeon SCGC-AAA382A03</name>
    <dbReference type="NCBI Taxonomy" id="1698278"/>
    <lineage>
        <taxon>Archaea</taxon>
        <taxon>Methanobacteriati</taxon>
        <taxon>Methanobacteriota</taxon>
        <taxon>candidate division MSBL1</taxon>
    </lineage>
</organism>